<dbReference type="Pfam" id="PF00075">
    <property type="entry name" value="RNase_H"/>
    <property type="match status" value="1"/>
</dbReference>
<dbReference type="SUPFAM" id="SSF53098">
    <property type="entry name" value="Ribonuclease H-like"/>
    <property type="match status" value="1"/>
</dbReference>
<dbReference type="EMBL" id="LLXJ01003465">
    <property type="protein sequence ID" value="PKB97038.1"/>
    <property type="molecule type" value="Genomic_DNA"/>
</dbReference>
<dbReference type="GO" id="GO:0004523">
    <property type="term" value="F:RNA-DNA hybrid ribonuclease activity"/>
    <property type="evidence" value="ECO:0007669"/>
    <property type="project" value="InterPro"/>
</dbReference>
<name>A0A2N0NR42_9GLOM</name>
<evidence type="ECO:0000313" key="3">
    <source>
        <dbReference type="Proteomes" id="UP000232722"/>
    </source>
</evidence>
<dbReference type="AlphaFoldDB" id="A0A2N0NR42"/>
<sequence length="461" mass="53249">MSHSLNMTLIKKLFDDVKIVADLQEIALTLSPFLQLEFFTDGLFEPTNSQIGHSMGYGWTTSNLINVNIMYNGSVRFFPSATKAETMAILTALIVCPEHGKIIINTDSQAAIDFFYKSKNLHSISLRRFNKINNNILWSLIHFIIKTLSLQVRFIKIKAHSGNNFNDIANIQAKLGHTQPTPTTILHNHLPNQTITLNWNDEIPLDKDVCKCIGTILNYRRLDNHLNHPSLKVIKDSTKSNLIDWALSSKWFHYNGRNDTTSALHTKDLRWRIKCSTLTLSTLDIMNQNFPLLIKDRMQCLLCDNTIDSNIHLWECPNNYERIRTCFITLGDILINNLLNLQANKLTSSIRDSVTNSNTFRWAFQSEQIHSVTLLFLKSYITNDLVGIFQSYIKSMKKIIIILLPFVQICSFKFKIDIWKYRNQLWKTKRNAWGLNKKSFTKYREIFTSNQRVAAAHTSND</sequence>
<organism evidence="2 3">
    <name type="scientific">Rhizophagus irregularis</name>
    <dbReference type="NCBI Taxonomy" id="588596"/>
    <lineage>
        <taxon>Eukaryota</taxon>
        <taxon>Fungi</taxon>
        <taxon>Fungi incertae sedis</taxon>
        <taxon>Mucoromycota</taxon>
        <taxon>Glomeromycotina</taxon>
        <taxon>Glomeromycetes</taxon>
        <taxon>Glomerales</taxon>
        <taxon>Glomeraceae</taxon>
        <taxon>Rhizophagus</taxon>
    </lineage>
</organism>
<reference evidence="2 3" key="1">
    <citation type="submission" date="2016-04" db="EMBL/GenBank/DDBJ databases">
        <title>Genome analyses suggest a sexual origin of heterokaryosis in a supposedly ancient asexual fungus.</title>
        <authorList>
            <person name="Ropars J."/>
            <person name="Sedzielewska K."/>
            <person name="Noel J."/>
            <person name="Charron P."/>
            <person name="Farinelli L."/>
            <person name="Marton T."/>
            <person name="Kruger M."/>
            <person name="Pelin A."/>
            <person name="Brachmann A."/>
            <person name="Corradi N."/>
        </authorList>
    </citation>
    <scope>NUCLEOTIDE SEQUENCE [LARGE SCALE GENOMIC DNA]</scope>
    <source>
        <strain evidence="2 3">A5</strain>
    </source>
</reference>
<accession>A0A2N0NR42</accession>
<reference evidence="2 3" key="2">
    <citation type="submission" date="2017-09" db="EMBL/GenBank/DDBJ databases">
        <title>Extensive intraspecific genome diversity in a model arbuscular mycorrhizal fungus.</title>
        <authorList>
            <person name="Chen E.C."/>
            <person name="Morin E."/>
            <person name="Beaudet D."/>
            <person name="Noel J."/>
            <person name="Ndikumana S."/>
            <person name="Charron P."/>
            <person name="St-Onge C."/>
            <person name="Giorgi J."/>
            <person name="Grigoriev I.V."/>
            <person name="Roux C."/>
            <person name="Martin F.M."/>
            <person name="Corradi N."/>
        </authorList>
    </citation>
    <scope>NUCLEOTIDE SEQUENCE [LARGE SCALE GENOMIC DNA]</scope>
    <source>
        <strain evidence="2 3">A5</strain>
    </source>
</reference>
<dbReference type="VEuPathDB" id="FungiDB:FUN_015182"/>
<feature type="domain" description="RNase H type-1" evidence="1">
    <location>
        <begin position="32"/>
        <end position="178"/>
    </location>
</feature>
<dbReference type="InterPro" id="IPR012337">
    <property type="entry name" value="RNaseH-like_sf"/>
</dbReference>
<dbReference type="PROSITE" id="PS50879">
    <property type="entry name" value="RNASE_H_1"/>
    <property type="match status" value="1"/>
</dbReference>
<proteinExistence type="predicted"/>
<comment type="caution">
    <text evidence="2">The sequence shown here is derived from an EMBL/GenBank/DDBJ whole genome shotgun (WGS) entry which is preliminary data.</text>
</comment>
<protein>
    <recommendedName>
        <fullName evidence="1">RNase H type-1 domain-containing protein</fullName>
    </recommendedName>
</protein>
<dbReference type="Gene3D" id="3.30.420.10">
    <property type="entry name" value="Ribonuclease H-like superfamily/Ribonuclease H"/>
    <property type="match status" value="1"/>
</dbReference>
<gene>
    <name evidence="2" type="ORF">RhiirA5_433836</name>
</gene>
<dbReference type="Proteomes" id="UP000232722">
    <property type="component" value="Unassembled WGS sequence"/>
</dbReference>
<evidence type="ECO:0000259" key="1">
    <source>
        <dbReference type="PROSITE" id="PS50879"/>
    </source>
</evidence>
<dbReference type="InterPro" id="IPR002156">
    <property type="entry name" value="RNaseH_domain"/>
</dbReference>
<evidence type="ECO:0000313" key="2">
    <source>
        <dbReference type="EMBL" id="PKB97038.1"/>
    </source>
</evidence>
<dbReference type="GO" id="GO:0003676">
    <property type="term" value="F:nucleic acid binding"/>
    <property type="evidence" value="ECO:0007669"/>
    <property type="project" value="InterPro"/>
</dbReference>
<dbReference type="VEuPathDB" id="FungiDB:RhiirFUN_018520"/>
<dbReference type="InterPro" id="IPR036397">
    <property type="entry name" value="RNaseH_sf"/>
</dbReference>
<dbReference type="VEuPathDB" id="FungiDB:RhiirA1_400577"/>